<evidence type="ECO:0000313" key="3">
    <source>
        <dbReference type="Proteomes" id="UP001156882"/>
    </source>
</evidence>
<proteinExistence type="predicted"/>
<dbReference type="InterPro" id="IPR052077">
    <property type="entry name" value="CcrZ_PhaseVar_Mediator"/>
</dbReference>
<dbReference type="InterPro" id="IPR002575">
    <property type="entry name" value="Aminoglycoside_PTrfase"/>
</dbReference>
<reference evidence="3" key="1">
    <citation type="journal article" date="2019" name="Int. J. Syst. Evol. Microbiol.">
        <title>The Global Catalogue of Microorganisms (GCM) 10K type strain sequencing project: providing services to taxonomists for standard genome sequencing and annotation.</title>
        <authorList>
            <consortium name="The Broad Institute Genomics Platform"/>
            <consortium name="The Broad Institute Genome Sequencing Center for Infectious Disease"/>
            <person name="Wu L."/>
            <person name="Ma J."/>
        </authorList>
    </citation>
    <scope>NUCLEOTIDE SEQUENCE [LARGE SCALE GENOMIC DNA]</scope>
    <source>
        <strain evidence="3">NBRC 101365</strain>
    </source>
</reference>
<dbReference type="EMBL" id="BSPC01000096">
    <property type="protein sequence ID" value="GLS24178.1"/>
    <property type="molecule type" value="Genomic_DNA"/>
</dbReference>
<keyword evidence="2" id="KW-0418">Kinase</keyword>
<evidence type="ECO:0000259" key="1">
    <source>
        <dbReference type="Pfam" id="PF01636"/>
    </source>
</evidence>
<dbReference type="RefSeq" id="WP_284317097.1">
    <property type="nucleotide sequence ID" value="NZ_BSPC01000096.1"/>
</dbReference>
<organism evidence="2 3">
    <name type="scientific">Labrys miyagiensis</name>
    <dbReference type="NCBI Taxonomy" id="346912"/>
    <lineage>
        <taxon>Bacteria</taxon>
        <taxon>Pseudomonadati</taxon>
        <taxon>Pseudomonadota</taxon>
        <taxon>Alphaproteobacteria</taxon>
        <taxon>Hyphomicrobiales</taxon>
        <taxon>Xanthobacteraceae</taxon>
        <taxon>Labrys</taxon>
    </lineage>
</organism>
<keyword evidence="3" id="KW-1185">Reference proteome</keyword>
<evidence type="ECO:0000313" key="2">
    <source>
        <dbReference type="EMBL" id="GLS24178.1"/>
    </source>
</evidence>
<accession>A0ABQ6CV39</accession>
<dbReference type="GO" id="GO:0016301">
    <property type="term" value="F:kinase activity"/>
    <property type="evidence" value="ECO:0007669"/>
    <property type="project" value="UniProtKB-KW"/>
</dbReference>
<dbReference type="InterPro" id="IPR011009">
    <property type="entry name" value="Kinase-like_dom_sf"/>
</dbReference>
<dbReference type="Pfam" id="PF01636">
    <property type="entry name" value="APH"/>
    <property type="match status" value="1"/>
</dbReference>
<dbReference type="Proteomes" id="UP001156882">
    <property type="component" value="Unassembled WGS sequence"/>
</dbReference>
<gene>
    <name evidence="2" type="ORF">GCM10007874_71990</name>
</gene>
<keyword evidence="2" id="KW-0808">Transferase</keyword>
<comment type="caution">
    <text evidence="2">The sequence shown here is derived from an EMBL/GenBank/DDBJ whole genome shotgun (WGS) entry which is preliminary data.</text>
</comment>
<dbReference type="Gene3D" id="3.30.200.20">
    <property type="entry name" value="Phosphorylase Kinase, domain 1"/>
    <property type="match status" value="1"/>
</dbReference>
<dbReference type="PANTHER" id="PTHR40086:SF1">
    <property type="entry name" value="CELL CYCLE REGULATOR CCRZ"/>
    <property type="match status" value="1"/>
</dbReference>
<dbReference type="PANTHER" id="PTHR40086">
    <property type="entry name" value="PHOSPHOTRANSFERASE YTMP-RELATED"/>
    <property type="match status" value="1"/>
</dbReference>
<feature type="domain" description="Aminoglycoside phosphotransferase" evidence="1">
    <location>
        <begin position="19"/>
        <end position="240"/>
    </location>
</feature>
<protein>
    <submittedName>
        <fullName evidence="2">Choline kinase</fullName>
    </submittedName>
</protein>
<dbReference type="SUPFAM" id="SSF56112">
    <property type="entry name" value="Protein kinase-like (PK-like)"/>
    <property type="match status" value="1"/>
</dbReference>
<name>A0ABQ6CV39_9HYPH</name>
<sequence>MHDLEVRLAALPIWSGPVHIEPLPGGMTNRNLLVSAPQGRFVVRIVGDNAAHDIDRSAEQAATRAAAMAGLCPELFWAEPDLMVLRHVAGHTLGRANFEDKNTLSKTVDLLRNTYRKLPLYYEGPKQDRRLITILVRYADALTRGPGRWRGAVESHRPLLSMLAPRLADIPQGFAHNDVHGDNLIDDGSRLWLVDWEYAGQGQPLADIASLANNALMTENAANAALELWLGRTANDRDRASFAAMRLAAALRDLFWGYAQDSAQEGSGDQSQTDLVGYIGINEDRVKVAIARL</sequence>
<dbReference type="Gene3D" id="3.90.1200.10">
    <property type="match status" value="1"/>
</dbReference>
<dbReference type="CDD" id="cd05151">
    <property type="entry name" value="ChoK-like"/>
    <property type="match status" value="1"/>
</dbReference>